<evidence type="ECO:0000256" key="7">
    <source>
        <dbReference type="ARBA" id="ARBA00022792"/>
    </source>
</evidence>
<keyword evidence="8 11" id="KW-1133">Transmembrane helix</keyword>
<dbReference type="AlphaFoldDB" id="A0A507EFS2"/>
<accession>A0A507EFS2</accession>
<dbReference type="Pfam" id="PF14138">
    <property type="entry name" value="COX16"/>
    <property type="match status" value="1"/>
</dbReference>
<evidence type="ECO:0000256" key="1">
    <source>
        <dbReference type="ARBA" id="ARBA00002490"/>
    </source>
</evidence>
<evidence type="ECO:0000256" key="6">
    <source>
        <dbReference type="ARBA" id="ARBA00022692"/>
    </source>
</evidence>
<keyword evidence="6 11" id="KW-0812">Transmembrane</keyword>
<keyword evidence="9" id="KW-0496">Mitochondrion</keyword>
<reference evidence="12 13" key="1">
    <citation type="journal article" date="2019" name="Sci. Rep.">
        <title>Comparative genomics of chytrid fungi reveal insights into the obligate biotrophic and pathogenic lifestyle of Synchytrium endobioticum.</title>
        <authorList>
            <person name="van de Vossenberg B.T.L.H."/>
            <person name="Warris S."/>
            <person name="Nguyen H.D.T."/>
            <person name="van Gent-Pelzer M.P.E."/>
            <person name="Joly D.L."/>
            <person name="van de Geest H.C."/>
            <person name="Bonants P.J.M."/>
            <person name="Smith D.S."/>
            <person name="Levesque C.A."/>
            <person name="van der Lee T.A.J."/>
        </authorList>
    </citation>
    <scope>NUCLEOTIDE SEQUENCE [LARGE SCALE GENOMIC DNA]</scope>
    <source>
        <strain evidence="12 13">CBS 809.83</strain>
    </source>
</reference>
<evidence type="ECO:0000256" key="11">
    <source>
        <dbReference type="SAM" id="Phobius"/>
    </source>
</evidence>
<keyword evidence="7" id="KW-0999">Mitochondrion inner membrane</keyword>
<comment type="subcellular location">
    <subcellularLocation>
        <location evidence="2">Mitochondrion inner membrane</location>
        <topology evidence="2">Single-pass membrane protein</topology>
    </subcellularLocation>
</comment>
<dbReference type="PANTHER" id="PTHR17130:SF14">
    <property type="entry name" value="CYTOCHROME C OXIDASE ASSEMBLY PROTEIN COX16 HOMOLOG, MITOCHONDRIAL"/>
    <property type="match status" value="1"/>
</dbReference>
<dbReference type="STRING" id="109895.A0A507EFS2"/>
<dbReference type="Proteomes" id="UP000318582">
    <property type="component" value="Unassembled WGS sequence"/>
</dbReference>
<protein>
    <recommendedName>
        <fullName evidence="4">Cytochrome c oxidase assembly protein COX16, mitochondrial</fullName>
    </recommendedName>
    <alternativeName>
        <fullName evidence="5">Cytochrome c oxidase assembly protein cox16, mitochondrial</fullName>
    </alternativeName>
</protein>
<dbReference type="GO" id="GO:0005743">
    <property type="term" value="C:mitochondrial inner membrane"/>
    <property type="evidence" value="ECO:0007669"/>
    <property type="project" value="UniProtKB-SubCell"/>
</dbReference>
<evidence type="ECO:0000256" key="9">
    <source>
        <dbReference type="ARBA" id="ARBA00023128"/>
    </source>
</evidence>
<evidence type="ECO:0000256" key="8">
    <source>
        <dbReference type="ARBA" id="ARBA00022989"/>
    </source>
</evidence>
<name>A0A507EFS2_9FUNG</name>
<comment type="similarity">
    <text evidence="3">Belongs to the COX16 family.</text>
</comment>
<evidence type="ECO:0000256" key="10">
    <source>
        <dbReference type="ARBA" id="ARBA00023136"/>
    </source>
</evidence>
<dbReference type="GO" id="GO:0033617">
    <property type="term" value="P:mitochondrial respiratory chain complex IV assembly"/>
    <property type="evidence" value="ECO:0007669"/>
    <property type="project" value="TreeGrafter"/>
</dbReference>
<dbReference type="PANTHER" id="PTHR17130">
    <property type="entry name" value="MITOCHONDRIAL OUTER MEMBRANE PROTEIN 25"/>
    <property type="match status" value="1"/>
</dbReference>
<feature type="transmembrane region" description="Helical" evidence="11">
    <location>
        <begin position="12"/>
        <end position="30"/>
    </location>
</feature>
<evidence type="ECO:0000256" key="4">
    <source>
        <dbReference type="ARBA" id="ARBA00015368"/>
    </source>
</evidence>
<evidence type="ECO:0000256" key="5">
    <source>
        <dbReference type="ARBA" id="ARBA00019222"/>
    </source>
</evidence>
<dbReference type="InterPro" id="IPR020164">
    <property type="entry name" value="Cyt_c_Oxase_assmbl_COX16"/>
</dbReference>
<dbReference type="EMBL" id="QEAQ01000002">
    <property type="protein sequence ID" value="TPX62664.1"/>
    <property type="molecule type" value="Genomic_DNA"/>
</dbReference>
<gene>
    <name evidence="12" type="ORF">PhCBS80983_g00329</name>
</gene>
<keyword evidence="13" id="KW-1185">Reference proteome</keyword>
<evidence type="ECO:0000313" key="12">
    <source>
        <dbReference type="EMBL" id="TPX62664.1"/>
    </source>
</evidence>
<evidence type="ECO:0000256" key="3">
    <source>
        <dbReference type="ARBA" id="ARBA00008370"/>
    </source>
</evidence>
<comment type="function">
    <text evidence="1">Required for the assembly of the mitochondrial respiratory chain complex IV (CIV), also known as cytochrome c oxidase. May participate in merging the COX1 and COX2 assembly lines.</text>
</comment>
<keyword evidence="10 11" id="KW-0472">Membrane</keyword>
<sequence length="93" mass="11051">MTIFKRGKSSIFTIGLPFFGAMIMGTYGMAHLAQTRYDYHDTKTKLLAKKEQLKIEKDRRPFNVQEEYWKLTSTKQDWDDWDMVRVQRPAGEE</sequence>
<organism evidence="12 13">
    <name type="scientific">Powellomyces hirtus</name>
    <dbReference type="NCBI Taxonomy" id="109895"/>
    <lineage>
        <taxon>Eukaryota</taxon>
        <taxon>Fungi</taxon>
        <taxon>Fungi incertae sedis</taxon>
        <taxon>Chytridiomycota</taxon>
        <taxon>Chytridiomycota incertae sedis</taxon>
        <taxon>Chytridiomycetes</taxon>
        <taxon>Spizellomycetales</taxon>
        <taxon>Powellomycetaceae</taxon>
        <taxon>Powellomyces</taxon>
    </lineage>
</organism>
<proteinExistence type="inferred from homology"/>
<comment type="caution">
    <text evidence="12">The sequence shown here is derived from an EMBL/GenBank/DDBJ whole genome shotgun (WGS) entry which is preliminary data.</text>
</comment>
<evidence type="ECO:0000256" key="2">
    <source>
        <dbReference type="ARBA" id="ARBA00004434"/>
    </source>
</evidence>
<evidence type="ECO:0000313" key="13">
    <source>
        <dbReference type="Proteomes" id="UP000318582"/>
    </source>
</evidence>